<gene>
    <name evidence="3" type="ORF">Q0N36_05615</name>
</gene>
<evidence type="ECO:0000259" key="2">
    <source>
        <dbReference type="Pfam" id="PF07510"/>
    </source>
</evidence>
<dbReference type="InterPro" id="IPR004919">
    <property type="entry name" value="GmrSD_N"/>
</dbReference>
<dbReference type="InterPro" id="IPR011089">
    <property type="entry name" value="GmrSD_C"/>
</dbReference>
<proteinExistence type="predicted"/>
<evidence type="ECO:0000313" key="4">
    <source>
        <dbReference type="Proteomes" id="UP001174347"/>
    </source>
</evidence>
<dbReference type="Pfam" id="PF03235">
    <property type="entry name" value="GmrSD_N"/>
    <property type="match status" value="1"/>
</dbReference>
<keyword evidence="4" id="KW-1185">Reference proteome</keyword>
<dbReference type="Proteomes" id="UP001174347">
    <property type="component" value="Unassembled WGS sequence"/>
</dbReference>
<comment type="caution">
    <text evidence="3">The sequence shown here is derived from an EMBL/GenBank/DDBJ whole genome shotgun (WGS) entry which is preliminary data.</text>
</comment>
<feature type="domain" description="GmrSD restriction endonucleases C-terminal" evidence="2">
    <location>
        <begin position="423"/>
        <end position="563"/>
    </location>
</feature>
<accession>A0ABT8Q3Y0</accession>
<organism evidence="3 4">
    <name type="scientific">Corynebacterium kefirresidentii</name>
    <dbReference type="NCBI Taxonomy" id="1979527"/>
    <lineage>
        <taxon>Bacteria</taxon>
        <taxon>Bacillati</taxon>
        <taxon>Actinomycetota</taxon>
        <taxon>Actinomycetes</taxon>
        <taxon>Mycobacteriales</taxon>
        <taxon>Corynebacteriaceae</taxon>
        <taxon>Corynebacterium</taxon>
    </lineage>
</organism>
<feature type="domain" description="GmrSD restriction endonucleases N-terminal" evidence="1">
    <location>
        <begin position="27"/>
        <end position="233"/>
    </location>
</feature>
<evidence type="ECO:0000259" key="1">
    <source>
        <dbReference type="Pfam" id="PF03235"/>
    </source>
</evidence>
<dbReference type="Pfam" id="PF07510">
    <property type="entry name" value="GmrSD_C"/>
    <property type="match status" value="1"/>
</dbReference>
<evidence type="ECO:0000313" key="3">
    <source>
        <dbReference type="EMBL" id="MDN8620060.1"/>
    </source>
</evidence>
<dbReference type="PANTHER" id="PTHR35149:SF2">
    <property type="entry name" value="DUF262 DOMAIN-CONTAINING PROTEIN"/>
    <property type="match status" value="1"/>
</dbReference>
<protein>
    <submittedName>
        <fullName evidence="3">DUF262 domain-containing protein</fullName>
    </submittedName>
</protein>
<reference evidence="3" key="1">
    <citation type="submission" date="2023-07" db="EMBL/GenBank/DDBJ databases">
        <title>Insights into the diversity of cutaneous corynebacteria.</title>
        <authorList>
            <person name="Bruggemann H."/>
            <person name="Poehlein A."/>
        </authorList>
    </citation>
    <scope>NUCLEOTIDE SEQUENCE</scope>
    <source>
        <strain evidence="3">P7_F1</strain>
    </source>
</reference>
<name>A0ABT8Q3Y0_9CORY</name>
<dbReference type="EMBL" id="JAUKFM010000003">
    <property type="protein sequence ID" value="MDN8620060.1"/>
    <property type="molecule type" value="Genomic_DNA"/>
</dbReference>
<dbReference type="PANTHER" id="PTHR35149">
    <property type="entry name" value="SLL5132 PROTEIN"/>
    <property type="match status" value="1"/>
</dbReference>
<sequence>MSSIMALSSILSRERPFMRGSIREIYTLYDGNNRCLLIPVYQRNYDWQHKQCARLFDDLEEIISSERKKHFFGAVVGKNQDSWNWIVIDGQQRLTTVSILMLAFAHALQEGEIQSEDPTLAEKIISDYLRIGQNKENPRFKLKPVKDDDKAYRKLFGPESEFISSSNVTANYRFFRKKLRSTQLNADQVWNAICRLEVMHLDLEEYDEPQRIFESLNSTGLELKEADKVRNYVLMGLDSAKQEQLYNDRWNPTEANCRFQTDSFIRWYLTTYTTKTPREQDVYEAFKAFASKRKTSMPELLDDLYAYSKYFREIRESDTGYPAVDTQLKRMNEIMGAVVLPFLMPLLRDVHEHKTTPEDFLEVLLTIESYIVRRFVTGIATNSLNKIFATMYSEVRKLHTDGAPFAPIVIYQLNRRSGSGRFPTDAEFRESFATKDFYNIRAYWRQYLFNCLENGSSKDIRDVSSALAENKISIEHIMPQTLTETWRQELGDKAKEIHETWINRIGNLTVTGYNSSYSNSPFKAKKSMENGFDSSPYRLNDLLKKSDRWTLIQLEERNELLTDKALNFWTSKTTDFTPPKAILPKEPMGDSEDFSGRKISGFEFGDFRKTTKSWADMVEAVLSYLLHEHRTEIFSFAKSSKFLRFEKPATEKTRSYRKIEEGLYAQVGNNTSAKIWFLRALFEHLDLNTEDLVFTFPASKTDPAEGIDDQNNETPVGKYAELTKFFDQLVEARELTDAPENTESLREEFIKDFEEFSTTNPEALFDGKEFDSFISTTVPSEMNDAQVLAVLTQHIKVSQMLGGSYFHQKIKDGSMAELVHRLRDFA</sequence>
<dbReference type="RefSeq" id="WP_301716072.1">
    <property type="nucleotide sequence ID" value="NZ_JAUKFK010000004.1"/>
</dbReference>